<keyword evidence="1" id="KW-0472">Membrane</keyword>
<evidence type="ECO:0000256" key="1">
    <source>
        <dbReference type="SAM" id="Phobius"/>
    </source>
</evidence>
<dbReference type="EMBL" id="GGEC01081292">
    <property type="protein sequence ID" value="MBX61776.1"/>
    <property type="molecule type" value="Transcribed_RNA"/>
</dbReference>
<organism evidence="2">
    <name type="scientific">Rhizophora mucronata</name>
    <name type="common">Asiatic mangrove</name>
    <dbReference type="NCBI Taxonomy" id="61149"/>
    <lineage>
        <taxon>Eukaryota</taxon>
        <taxon>Viridiplantae</taxon>
        <taxon>Streptophyta</taxon>
        <taxon>Embryophyta</taxon>
        <taxon>Tracheophyta</taxon>
        <taxon>Spermatophyta</taxon>
        <taxon>Magnoliopsida</taxon>
        <taxon>eudicotyledons</taxon>
        <taxon>Gunneridae</taxon>
        <taxon>Pentapetalae</taxon>
        <taxon>rosids</taxon>
        <taxon>fabids</taxon>
        <taxon>Malpighiales</taxon>
        <taxon>Rhizophoraceae</taxon>
        <taxon>Rhizophora</taxon>
    </lineage>
</organism>
<accession>A0A2P2Q470</accession>
<sequence length="42" mass="5114">MNDRTWLMLTILTKSFLYLVHIRKGWCKMVTERNVYSLVHCI</sequence>
<keyword evidence="1" id="KW-1133">Transmembrane helix</keyword>
<dbReference type="AlphaFoldDB" id="A0A2P2Q470"/>
<evidence type="ECO:0000313" key="2">
    <source>
        <dbReference type="EMBL" id="MBX61776.1"/>
    </source>
</evidence>
<feature type="transmembrane region" description="Helical" evidence="1">
    <location>
        <begin position="6"/>
        <end position="23"/>
    </location>
</feature>
<reference evidence="2" key="1">
    <citation type="submission" date="2018-02" db="EMBL/GenBank/DDBJ databases">
        <title>Rhizophora mucronata_Transcriptome.</title>
        <authorList>
            <person name="Meera S.P."/>
            <person name="Sreeshan A."/>
            <person name="Augustine A."/>
        </authorList>
    </citation>
    <scope>NUCLEOTIDE SEQUENCE</scope>
    <source>
        <tissue evidence="2">Leaf</tissue>
    </source>
</reference>
<protein>
    <submittedName>
        <fullName evidence="2">Uncharacterized protein</fullName>
    </submittedName>
</protein>
<keyword evidence="1" id="KW-0812">Transmembrane</keyword>
<proteinExistence type="predicted"/>
<name>A0A2P2Q470_RHIMU</name>